<dbReference type="InterPro" id="IPR020568">
    <property type="entry name" value="Ribosomal_Su5_D2-typ_SF"/>
</dbReference>
<dbReference type="InterPro" id="IPR036890">
    <property type="entry name" value="HATPase_C_sf"/>
</dbReference>
<feature type="binding site" evidence="11">
    <location>
        <position position="38"/>
    </location>
    <ligand>
        <name>ATP</name>
        <dbReference type="ChEBI" id="CHEBI:30616"/>
    </ligand>
</feature>
<evidence type="ECO:0000256" key="8">
    <source>
        <dbReference type="ARBA" id="ARBA00058590"/>
    </source>
</evidence>
<gene>
    <name evidence="10" type="primary">htpG</name>
    <name evidence="13" type="ORF">EV215_0946</name>
</gene>
<dbReference type="PROSITE" id="PS00298">
    <property type="entry name" value="HSP90"/>
    <property type="match status" value="1"/>
</dbReference>
<dbReference type="GO" id="GO:0005524">
    <property type="term" value="F:ATP binding"/>
    <property type="evidence" value="ECO:0007669"/>
    <property type="project" value="UniProtKB-UniRule"/>
</dbReference>
<comment type="similarity">
    <text evidence="2 10">Belongs to the heat shock protein 90 family.</text>
</comment>
<dbReference type="SUPFAM" id="SSF55874">
    <property type="entry name" value="ATPase domain of HSP90 chaperone/DNA topoisomerase II/histidine kinase"/>
    <property type="match status" value="1"/>
</dbReference>
<feature type="region of interest" description="A; substrate-binding" evidence="10">
    <location>
        <begin position="1"/>
        <end position="354"/>
    </location>
</feature>
<dbReference type="HAMAP" id="MF_00505">
    <property type="entry name" value="HSP90"/>
    <property type="match status" value="1"/>
</dbReference>
<feature type="binding site" evidence="11">
    <location>
        <begin position="123"/>
        <end position="128"/>
    </location>
    <ligand>
        <name>ATP</name>
        <dbReference type="ChEBI" id="CHEBI:30616"/>
    </ligand>
</feature>
<dbReference type="GO" id="GO:0016887">
    <property type="term" value="F:ATP hydrolysis activity"/>
    <property type="evidence" value="ECO:0007669"/>
    <property type="project" value="InterPro"/>
</dbReference>
<dbReference type="Proteomes" id="UP000294678">
    <property type="component" value="Unassembled WGS sequence"/>
</dbReference>
<dbReference type="Pfam" id="PF13589">
    <property type="entry name" value="HATPase_c_3"/>
    <property type="match status" value="1"/>
</dbReference>
<comment type="subcellular location">
    <subcellularLocation>
        <location evidence="1 10">Cytoplasm</location>
    </subcellularLocation>
</comment>
<dbReference type="PRINTS" id="PR00775">
    <property type="entry name" value="HEATSHOCK90"/>
</dbReference>
<feature type="binding site" evidence="11">
    <location>
        <position position="34"/>
    </location>
    <ligand>
        <name>ATP</name>
        <dbReference type="ChEBI" id="CHEBI:30616"/>
    </ligand>
</feature>
<accession>A0AA46DZ97</accession>
<feature type="binding site" evidence="11">
    <location>
        <position position="93"/>
    </location>
    <ligand>
        <name>ATP</name>
        <dbReference type="ChEBI" id="CHEBI:30616"/>
    </ligand>
</feature>
<dbReference type="GO" id="GO:0051082">
    <property type="term" value="F:unfolded protein binding"/>
    <property type="evidence" value="ECO:0007669"/>
    <property type="project" value="UniProtKB-UniRule"/>
</dbReference>
<comment type="caution">
    <text evidence="13">The sequence shown here is derived from an EMBL/GenBank/DDBJ whole genome shotgun (WGS) entry which is preliminary data.</text>
</comment>
<reference evidence="13 14" key="1">
    <citation type="submission" date="2019-03" db="EMBL/GenBank/DDBJ databases">
        <title>Genomic Encyclopedia of Type Strains, Phase IV (KMG-IV): sequencing the most valuable type-strain genomes for metagenomic binning, comparative biology and taxonomic classification.</title>
        <authorList>
            <person name="Goeker M."/>
        </authorList>
    </citation>
    <scope>NUCLEOTIDE SEQUENCE [LARGE SCALE GENOMIC DNA]</scope>
    <source>
        <strain evidence="13 14">DSM 100055</strain>
    </source>
</reference>
<feature type="binding site" evidence="11">
    <location>
        <position position="80"/>
    </location>
    <ligand>
        <name>ATP</name>
        <dbReference type="ChEBI" id="CHEBI:30616"/>
    </ligand>
</feature>
<dbReference type="NCBIfam" id="NF003555">
    <property type="entry name" value="PRK05218.1"/>
    <property type="match status" value="1"/>
</dbReference>
<dbReference type="GO" id="GO:0005737">
    <property type="term" value="C:cytoplasm"/>
    <property type="evidence" value="ECO:0007669"/>
    <property type="project" value="UniProtKB-SubCell"/>
</dbReference>
<feature type="binding site" evidence="11">
    <location>
        <begin position="100"/>
        <end position="101"/>
    </location>
    <ligand>
        <name>ATP</name>
        <dbReference type="ChEBI" id="CHEBI:30616"/>
    </ligand>
</feature>
<evidence type="ECO:0000256" key="3">
    <source>
        <dbReference type="ARBA" id="ARBA00022490"/>
    </source>
</evidence>
<dbReference type="InterPro" id="IPR020575">
    <property type="entry name" value="Hsp90_N"/>
</dbReference>
<dbReference type="InterPro" id="IPR001404">
    <property type="entry name" value="Hsp90_fam"/>
</dbReference>
<evidence type="ECO:0000256" key="12">
    <source>
        <dbReference type="SAM" id="Coils"/>
    </source>
</evidence>
<dbReference type="Gene3D" id="3.30.230.80">
    <property type="match status" value="1"/>
</dbReference>
<keyword evidence="12" id="KW-0175">Coiled coil</keyword>
<dbReference type="PIRSF" id="PIRSF002583">
    <property type="entry name" value="Hsp90"/>
    <property type="match status" value="1"/>
</dbReference>
<protein>
    <recommendedName>
        <fullName evidence="9 10">Chaperone protein HtpG</fullName>
    </recommendedName>
    <alternativeName>
        <fullName evidence="10">Heat shock protein HtpG</fullName>
    </alternativeName>
    <alternativeName>
        <fullName evidence="10">High temperature protein G</fullName>
    </alternativeName>
</protein>
<name>A0AA46DZ97_9FUSO</name>
<evidence type="ECO:0000256" key="2">
    <source>
        <dbReference type="ARBA" id="ARBA00008239"/>
    </source>
</evidence>
<keyword evidence="4 10" id="KW-0547">Nucleotide-binding</keyword>
<proteinExistence type="inferred from homology"/>
<evidence type="ECO:0000256" key="6">
    <source>
        <dbReference type="ARBA" id="ARBA00023016"/>
    </source>
</evidence>
<sequence length="650" mass="75396">MSTKETLSFQTETKRLLDLMIHSIYTHKEIFLRELISNASDAIDKLKFKSLTETDLIPSDYKFKIEIIPNKENNTITIKDSGIGMTRDEVINNIGTIAKSGSKAFVEELNKATETNDIDIIGQFGVGFYSAFMVADKVTLITKSPYSDIAIKWESTGDGSFTLEEVEKDSIGTEIILHLRTDNEEKEEKYSIYLEEWKIKELVKKYSDYVRYPIQMDVTKEVPKKDAEGNPIENEYEKITETETLNSMLPLWRKNKTDIKEEEYNEFYKNNFHDWSDPLATIHYKVEGNIEYTALIYIPSKAPLDFYSKEYEKGLKLYTKNVFIMEKCKELVPDHFRFLKGLIDSSDFSLNISREILQQNRQLNVIAKNIEKKVVAELKKLLKNNKDKYIEFFKEFGRDIKFGIYNSFGANKDTLKDLLIFESSNSDKPTTLKEYVERMKEEQKHIYFVSGESRSQLEKLPQMEAIKDKGYEVLFFTDKIDEFAIQMLMEYEGKSFKSINQGDLELDENNDDKKLLEEKEKENKELLEKIQKELEGKVSKVKLTNRLKSSPVCLVSGEGVSFEMEKVMNEMPNANPMGDVKAERILEINPNHELFVALDKLYKSNNEEIKDIAYLLYSQALLIEGFKLDDPVEFSNKMANLIIKTSGLLN</sequence>
<dbReference type="EMBL" id="SOBG01000003">
    <property type="protein sequence ID" value="TDT71568.1"/>
    <property type="molecule type" value="Genomic_DNA"/>
</dbReference>
<evidence type="ECO:0000256" key="4">
    <source>
        <dbReference type="ARBA" id="ARBA00022741"/>
    </source>
</evidence>
<evidence type="ECO:0000256" key="9">
    <source>
        <dbReference type="ARBA" id="ARBA00070675"/>
    </source>
</evidence>
<dbReference type="InterPro" id="IPR037196">
    <property type="entry name" value="HSP90_C"/>
</dbReference>
<evidence type="ECO:0000256" key="5">
    <source>
        <dbReference type="ARBA" id="ARBA00022840"/>
    </source>
</evidence>
<feature type="coiled-coil region" evidence="12">
    <location>
        <begin position="509"/>
        <end position="537"/>
    </location>
</feature>
<comment type="subunit">
    <text evidence="10">Homodimer.</text>
</comment>
<feature type="binding site" evidence="11">
    <location>
        <position position="354"/>
    </location>
    <ligand>
        <name>ATP</name>
        <dbReference type="ChEBI" id="CHEBI:30616"/>
    </ligand>
</feature>
<evidence type="ECO:0000256" key="11">
    <source>
        <dbReference type="PIRSR" id="PIRSR002583-1"/>
    </source>
</evidence>
<dbReference type="Gene3D" id="1.20.120.790">
    <property type="entry name" value="Heat shock protein 90, C-terminal domain"/>
    <property type="match status" value="1"/>
</dbReference>
<keyword evidence="3 10" id="KW-0963">Cytoplasm</keyword>
<dbReference type="AlphaFoldDB" id="A0AA46DZ97"/>
<dbReference type="PANTHER" id="PTHR11528">
    <property type="entry name" value="HEAT SHOCK PROTEIN 90 FAMILY MEMBER"/>
    <property type="match status" value="1"/>
</dbReference>
<feature type="region of interest" description="C" evidence="10">
    <location>
        <begin position="567"/>
        <end position="650"/>
    </location>
</feature>
<feature type="binding site" evidence="11">
    <location>
        <position position="173"/>
    </location>
    <ligand>
        <name>ATP</name>
        <dbReference type="ChEBI" id="CHEBI:30616"/>
    </ligand>
</feature>
<evidence type="ECO:0000313" key="14">
    <source>
        <dbReference type="Proteomes" id="UP000294678"/>
    </source>
</evidence>
<evidence type="ECO:0000256" key="10">
    <source>
        <dbReference type="HAMAP-Rule" id="MF_00505"/>
    </source>
</evidence>
<dbReference type="CDD" id="cd16927">
    <property type="entry name" value="HATPase_Hsp90-like"/>
    <property type="match status" value="1"/>
</dbReference>
<dbReference type="Gene3D" id="3.40.50.11260">
    <property type="match status" value="1"/>
</dbReference>
<evidence type="ECO:0000256" key="1">
    <source>
        <dbReference type="ARBA" id="ARBA00004496"/>
    </source>
</evidence>
<keyword evidence="6 10" id="KW-0346">Stress response</keyword>
<dbReference type="Pfam" id="PF00183">
    <property type="entry name" value="HSP90"/>
    <property type="match status" value="2"/>
</dbReference>
<feature type="binding site" evidence="11">
    <location>
        <position position="99"/>
    </location>
    <ligand>
        <name>ATP</name>
        <dbReference type="ChEBI" id="CHEBI:30616"/>
    </ligand>
</feature>
<dbReference type="SUPFAM" id="SSF54211">
    <property type="entry name" value="Ribosomal protein S5 domain 2-like"/>
    <property type="match status" value="1"/>
</dbReference>
<evidence type="ECO:0000256" key="7">
    <source>
        <dbReference type="ARBA" id="ARBA00023186"/>
    </source>
</evidence>
<dbReference type="FunFam" id="3.30.230.80:FF:000002">
    <property type="entry name" value="Molecular chaperone HtpG"/>
    <property type="match status" value="1"/>
</dbReference>
<keyword evidence="5 10" id="KW-0067">ATP-binding</keyword>
<evidence type="ECO:0000313" key="13">
    <source>
        <dbReference type="EMBL" id="TDT71568.1"/>
    </source>
</evidence>
<organism evidence="13 14">
    <name type="scientific">Hypnocyclicus thermotrophus</name>
    <dbReference type="NCBI Taxonomy" id="1627895"/>
    <lineage>
        <taxon>Bacteria</taxon>
        <taxon>Fusobacteriati</taxon>
        <taxon>Fusobacteriota</taxon>
        <taxon>Fusobacteriia</taxon>
        <taxon>Fusobacteriales</taxon>
        <taxon>Fusobacteriaceae</taxon>
        <taxon>Hypnocyclicus</taxon>
    </lineage>
</organism>
<dbReference type="FunFam" id="3.30.565.10:FF:000009">
    <property type="entry name" value="Molecular chaperone HtpG"/>
    <property type="match status" value="1"/>
</dbReference>
<dbReference type="SUPFAM" id="SSF110942">
    <property type="entry name" value="HSP90 C-terminal domain"/>
    <property type="match status" value="1"/>
</dbReference>
<dbReference type="GO" id="GO:0140662">
    <property type="term" value="F:ATP-dependent protein folding chaperone"/>
    <property type="evidence" value="ECO:0007669"/>
    <property type="project" value="InterPro"/>
</dbReference>
<keyword evidence="14" id="KW-1185">Reference proteome</keyword>
<keyword evidence="7 10" id="KW-0143">Chaperone</keyword>
<dbReference type="InterPro" id="IPR019805">
    <property type="entry name" value="Heat_shock_protein_90_CS"/>
</dbReference>
<dbReference type="RefSeq" id="WP_134112828.1">
    <property type="nucleotide sequence ID" value="NZ_SOBG01000003.1"/>
</dbReference>
<comment type="function">
    <text evidence="8 10">Molecular chaperone. Has ATPase activity.</text>
</comment>
<dbReference type="Gene3D" id="3.30.565.10">
    <property type="entry name" value="Histidine kinase-like ATPase, C-terminal domain"/>
    <property type="match status" value="1"/>
</dbReference>
<comment type="caution">
    <text evidence="10">Lacks conserved residue(s) required for the propagation of feature annotation.</text>
</comment>
<feature type="binding site" evidence="11">
    <location>
        <position position="85"/>
    </location>
    <ligand>
        <name>ATP</name>
        <dbReference type="ChEBI" id="CHEBI:30616"/>
    </ligand>
</feature>